<gene>
    <name evidence="1" type="ORF">LOKO_02011</name>
</gene>
<reference evidence="1 2" key="1">
    <citation type="journal article" date="2016" name="Genome Announc.">
        <title>Draft Genome Sequence of 'Halomonas chromatireducens' Strain AGD 8-3, a Haloalkaliphilic Chromate- and Selenite-Reducing Gammaproteobacterium.</title>
        <authorList>
            <person name="Sharko F.S."/>
            <person name="Shapovalova A.A."/>
            <person name="Tsygankova S.V."/>
            <person name="Komova A.V."/>
            <person name="Boulygina E.S."/>
            <person name="Teslyuk A.B."/>
            <person name="Gotovtsev P.M."/>
            <person name="Namsaraev Z.B."/>
            <person name="Khijniak T.V."/>
            <person name="Nedoluzhko A.V."/>
            <person name="Vasilov R.G."/>
        </authorList>
    </citation>
    <scope>NUCLEOTIDE SEQUENCE [LARGE SCALE GENOMIC DNA]</scope>
    <source>
        <strain evidence="1 2">AGD 8-3</strain>
    </source>
</reference>
<accession>A0A0X8HEB2</accession>
<dbReference type="Pfam" id="PF06945">
    <property type="entry name" value="DUF1289"/>
    <property type="match status" value="1"/>
</dbReference>
<organism evidence="1 2">
    <name type="scientific">Halomonas chromatireducens</name>
    <dbReference type="NCBI Taxonomy" id="507626"/>
    <lineage>
        <taxon>Bacteria</taxon>
        <taxon>Pseudomonadati</taxon>
        <taxon>Pseudomonadota</taxon>
        <taxon>Gammaproteobacteria</taxon>
        <taxon>Oceanospirillales</taxon>
        <taxon>Halomonadaceae</taxon>
        <taxon>Halomonas</taxon>
    </lineage>
</organism>
<evidence type="ECO:0000313" key="1">
    <source>
        <dbReference type="EMBL" id="AMD01078.1"/>
    </source>
</evidence>
<dbReference type="EMBL" id="CP014226">
    <property type="protein sequence ID" value="AMD01078.1"/>
    <property type="molecule type" value="Genomic_DNA"/>
</dbReference>
<sequence>MAGSITSPCVGLCSTTLGDPVCRGCQRGDDEILEWFGLSGDQRAARMAELDALRESVAGRFLKVIDADCLEAQLRRYRIRFRPEQPALSRAVELLRVGRTRIQALRRYGLEPSEAALGLDVAELHARLSQALNEAAERRTLETSDAPPSYRLRHTPVHAMPETLAETVPRTMPRTMPETMPEIAEVPSDESLLPPDLLDFLNCATPDGWIAWALENPELLLIDHAQCEKKAASTAMSLLYRYVNEPLLLTKMSQLAREELLHFEQVVKLMESRGIVYRHLSASRYAEGLRQHIDAQEPARLVDILIIGAFIEARSCERFARLIPHLDLELAKFYRTLVKSEGRHYEDYLMLARHLAPGPIDDRVAFFAEREAELIVTPDKAFRFHSGVPG</sequence>
<dbReference type="GO" id="GO:0045301">
    <property type="term" value="F:tRNA 2-(methylsulfanyl)-N(6)-isopentenyladenosine(37) hydroxylase activity"/>
    <property type="evidence" value="ECO:0007669"/>
    <property type="project" value="InterPro"/>
</dbReference>
<dbReference type="AlphaFoldDB" id="A0A0X8HEB2"/>
<dbReference type="GO" id="GO:0006400">
    <property type="term" value="P:tRNA modification"/>
    <property type="evidence" value="ECO:0007669"/>
    <property type="project" value="InterPro"/>
</dbReference>
<dbReference type="STRING" id="507626.LOKO_02011"/>
<name>A0A0X8HEB2_9GAMM</name>
<dbReference type="PANTHER" id="PTHR42637:SF1">
    <property type="entry name" value="TRNA 2-(METHYLSULFANYL)-N(6)-ISOPENTENYLADENOSINE(37) HYDROXYLASE"/>
    <property type="match status" value="1"/>
</dbReference>
<dbReference type="Proteomes" id="UP000063387">
    <property type="component" value="Chromosome"/>
</dbReference>
<reference evidence="1 2" key="2">
    <citation type="submission" date="2016-02" db="EMBL/GenBank/DDBJ databases">
        <authorList>
            <person name="Wen L."/>
            <person name="He K."/>
            <person name="Yang H."/>
        </authorList>
    </citation>
    <scope>NUCLEOTIDE SEQUENCE [LARGE SCALE GENOMIC DNA]</scope>
    <source>
        <strain evidence="1 2">AGD 8-3</strain>
    </source>
</reference>
<dbReference type="PANTHER" id="PTHR42637">
    <property type="entry name" value="TRNA-(MS[2]IO[6]A)-HYDROXYLASE"/>
    <property type="match status" value="1"/>
</dbReference>
<dbReference type="InterPro" id="IPR012347">
    <property type="entry name" value="Ferritin-like"/>
</dbReference>
<dbReference type="Pfam" id="PF06175">
    <property type="entry name" value="MiaE"/>
    <property type="match status" value="1"/>
</dbReference>
<dbReference type="InterPro" id="IPR009078">
    <property type="entry name" value="Ferritin-like_SF"/>
</dbReference>
<evidence type="ECO:0000313" key="2">
    <source>
        <dbReference type="Proteomes" id="UP000063387"/>
    </source>
</evidence>
<dbReference type="OrthoDB" id="9802518at2"/>
<keyword evidence="2" id="KW-1185">Reference proteome</keyword>
<protein>
    <submittedName>
        <fullName evidence="1">tRNA-(MS[2]IO[6]A)-hydroxylase (MiaE)</fullName>
    </submittedName>
</protein>
<dbReference type="KEGG" id="hco:LOKO_02011"/>
<dbReference type="CDD" id="cd07910">
    <property type="entry name" value="MiaE"/>
    <property type="match status" value="1"/>
</dbReference>
<dbReference type="InterPro" id="IPR010386">
    <property type="entry name" value="tRNA-Hydrxlase_MiaE"/>
</dbReference>
<dbReference type="SUPFAM" id="SSF47240">
    <property type="entry name" value="Ferritin-like"/>
    <property type="match status" value="1"/>
</dbReference>
<proteinExistence type="predicted"/>
<dbReference type="PATRIC" id="fig|507626.3.peg.2006"/>
<dbReference type="Gene3D" id="1.20.1260.10">
    <property type="match status" value="1"/>
</dbReference>
<dbReference type="InterPro" id="IPR010710">
    <property type="entry name" value="DUF1289"/>
</dbReference>